<evidence type="ECO:0000313" key="3">
    <source>
        <dbReference type="Proteomes" id="UP000054321"/>
    </source>
</evidence>
<dbReference type="HOGENOM" id="CLU_022730_0_0_1"/>
<feature type="domain" description="FAD dependent oxidoreductase" evidence="1">
    <location>
        <begin position="50"/>
        <end position="419"/>
    </location>
</feature>
<dbReference type="SUPFAM" id="SSF51905">
    <property type="entry name" value="FAD/NAD(P)-binding domain"/>
    <property type="match status" value="1"/>
</dbReference>
<dbReference type="Gene3D" id="3.30.9.10">
    <property type="entry name" value="D-Amino Acid Oxidase, subunit A, domain 2"/>
    <property type="match status" value="1"/>
</dbReference>
<evidence type="ECO:0000259" key="1">
    <source>
        <dbReference type="Pfam" id="PF01266"/>
    </source>
</evidence>
<dbReference type="GO" id="GO:0005737">
    <property type="term" value="C:cytoplasm"/>
    <property type="evidence" value="ECO:0007669"/>
    <property type="project" value="TreeGrafter"/>
</dbReference>
<accession>A0A0C3H561</accession>
<keyword evidence="3" id="KW-1185">Reference proteome</keyword>
<dbReference type="PANTHER" id="PTHR13847:SF260">
    <property type="entry name" value="FAD DEPENDENT OXIDOREDUCTASE DOMAIN-CONTAINING PROTEIN"/>
    <property type="match status" value="1"/>
</dbReference>
<dbReference type="Proteomes" id="UP000054321">
    <property type="component" value="Unassembled WGS sequence"/>
</dbReference>
<dbReference type="InterPro" id="IPR036188">
    <property type="entry name" value="FAD/NAD-bd_sf"/>
</dbReference>
<dbReference type="Gene3D" id="3.50.50.60">
    <property type="entry name" value="FAD/NAD(P)-binding domain"/>
    <property type="match status" value="1"/>
</dbReference>
<dbReference type="AlphaFoldDB" id="A0A0C3H561"/>
<sequence>MMGSSDVDLEGVRPSAPLPEPCLSYWQRTTRAFPHLNRNHNAPLPSRKRYVIVGSGLSGALSAFELTENGVQGEDIIILEAREAASGASSRNAGHVRPDAFRGFKRYSSLHGQDQALKVIANERLVLDRIGEFVRKHHIECDFNLTTTFDVCLTAEFAAYEAETFMSFKNAGGDVSHVNFFEGEEARKRTGVNKTVAAYEWPAASIHPARLTHWLLDTVINRGVSLFTHCPVSKVERSPAVDEKEWQVRTPRGTVTTPTVIHCTNAYASLLLPSLNSYLAPNRAQAHSLVASNTFSGSKTLTNTLSLRYSLNHFYSLIQCPGDGTLILGVSRTNPTLSAETLRGIVTFDDGGYNEDVFTDVLKQWNVLFPGEDANRDNLDHAWTGIIGVTDDSIPFVGPLENLDGQWICAGFGGHGMARIFNCAPGVVKLILGSDWSDTALPECFQLTTRRVAKMQSLHNTTDRNNYILV</sequence>
<proteinExistence type="predicted"/>
<dbReference type="STRING" id="913774.A0A0C3H561"/>
<reference evidence="2 3" key="1">
    <citation type="submission" date="2014-04" db="EMBL/GenBank/DDBJ databases">
        <authorList>
            <consortium name="DOE Joint Genome Institute"/>
            <person name="Kuo A."/>
            <person name="Martino E."/>
            <person name="Perotto S."/>
            <person name="Kohler A."/>
            <person name="Nagy L.G."/>
            <person name="Floudas D."/>
            <person name="Copeland A."/>
            <person name="Barry K.W."/>
            <person name="Cichocki N."/>
            <person name="Veneault-Fourrey C."/>
            <person name="LaButti K."/>
            <person name="Lindquist E.A."/>
            <person name="Lipzen A."/>
            <person name="Lundell T."/>
            <person name="Morin E."/>
            <person name="Murat C."/>
            <person name="Sun H."/>
            <person name="Tunlid A."/>
            <person name="Henrissat B."/>
            <person name="Grigoriev I.V."/>
            <person name="Hibbett D.S."/>
            <person name="Martin F."/>
            <person name="Nordberg H.P."/>
            <person name="Cantor M.N."/>
            <person name="Hua S.X."/>
        </authorList>
    </citation>
    <scope>NUCLEOTIDE SEQUENCE [LARGE SCALE GENOMIC DNA]</scope>
    <source>
        <strain evidence="2 3">Zn</strain>
    </source>
</reference>
<dbReference type="Pfam" id="PF01266">
    <property type="entry name" value="DAO"/>
    <property type="match status" value="1"/>
</dbReference>
<name>A0A0C3H561_OIDMZ</name>
<dbReference type="InParanoid" id="A0A0C3H561"/>
<protein>
    <recommendedName>
        <fullName evidence="1">FAD dependent oxidoreductase domain-containing protein</fullName>
    </recommendedName>
</protein>
<dbReference type="EMBL" id="KN832880">
    <property type="protein sequence ID" value="KIM98499.1"/>
    <property type="molecule type" value="Genomic_DNA"/>
</dbReference>
<evidence type="ECO:0000313" key="2">
    <source>
        <dbReference type="EMBL" id="KIM98499.1"/>
    </source>
</evidence>
<organism evidence="2 3">
    <name type="scientific">Oidiodendron maius (strain Zn)</name>
    <dbReference type="NCBI Taxonomy" id="913774"/>
    <lineage>
        <taxon>Eukaryota</taxon>
        <taxon>Fungi</taxon>
        <taxon>Dikarya</taxon>
        <taxon>Ascomycota</taxon>
        <taxon>Pezizomycotina</taxon>
        <taxon>Leotiomycetes</taxon>
        <taxon>Leotiomycetes incertae sedis</taxon>
        <taxon>Myxotrichaceae</taxon>
        <taxon>Oidiodendron</taxon>
    </lineage>
</organism>
<dbReference type="InterPro" id="IPR006076">
    <property type="entry name" value="FAD-dep_OxRdtase"/>
</dbReference>
<gene>
    <name evidence="2" type="ORF">OIDMADRAFT_147024</name>
</gene>
<dbReference type="PANTHER" id="PTHR13847">
    <property type="entry name" value="SARCOSINE DEHYDROGENASE-RELATED"/>
    <property type="match status" value="1"/>
</dbReference>
<reference evidence="3" key="2">
    <citation type="submission" date="2015-01" db="EMBL/GenBank/DDBJ databases">
        <title>Evolutionary Origins and Diversification of the Mycorrhizal Mutualists.</title>
        <authorList>
            <consortium name="DOE Joint Genome Institute"/>
            <consortium name="Mycorrhizal Genomics Consortium"/>
            <person name="Kohler A."/>
            <person name="Kuo A."/>
            <person name="Nagy L.G."/>
            <person name="Floudas D."/>
            <person name="Copeland A."/>
            <person name="Barry K.W."/>
            <person name="Cichocki N."/>
            <person name="Veneault-Fourrey C."/>
            <person name="LaButti K."/>
            <person name="Lindquist E.A."/>
            <person name="Lipzen A."/>
            <person name="Lundell T."/>
            <person name="Morin E."/>
            <person name="Murat C."/>
            <person name="Riley R."/>
            <person name="Ohm R."/>
            <person name="Sun H."/>
            <person name="Tunlid A."/>
            <person name="Henrissat B."/>
            <person name="Grigoriev I.V."/>
            <person name="Hibbett D.S."/>
            <person name="Martin F."/>
        </authorList>
    </citation>
    <scope>NUCLEOTIDE SEQUENCE [LARGE SCALE GENOMIC DNA]</scope>
    <source>
        <strain evidence="3">Zn</strain>
    </source>
</reference>
<dbReference type="OrthoDB" id="429143at2759"/>